<dbReference type="PANTHER" id="PTHR43542">
    <property type="entry name" value="METHYLTRANSFERASE"/>
    <property type="match status" value="1"/>
</dbReference>
<accession>E4KNF8</accession>
<keyword evidence="2 3" id="KW-0808">Transferase</keyword>
<dbReference type="RefSeq" id="WP_006418055.1">
    <property type="nucleotide sequence ID" value="NZ_AENN01000011.1"/>
</dbReference>
<dbReference type="InterPro" id="IPR029063">
    <property type="entry name" value="SAM-dependent_MTases_sf"/>
</dbReference>
<dbReference type="AlphaFoldDB" id="E4KNF8"/>
<reference evidence="3 4" key="1">
    <citation type="submission" date="2010-10" db="EMBL/GenBank/DDBJ databases">
        <authorList>
            <person name="Durkin A.S."/>
            <person name="Madupu R."/>
            <person name="Torralba M."/>
            <person name="Gillis M."/>
            <person name="Methe B."/>
            <person name="Sutton G."/>
            <person name="Nelson K.E."/>
        </authorList>
    </citation>
    <scope>NUCLEOTIDE SEQUENCE [LARGE SCALE GENOMIC DNA]</scope>
    <source>
        <strain evidence="3 4">ACS-139-V-Col8</strain>
    </source>
</reference>
<dbReference type="EC" id="2.1.1.-" evidence="3"/>
<name>E4KNF8_9LACT</name>
<dbReference type="PANTHER" id="PTHR43542:SF1">
    <property type="entry name" value="METHYLTRANSFERASE"/>
    <property type="match status" value="1"/>
</dbReference>
<evidence type="ECO:0000256" key="1">
    <source>
        <dbReference type="ARBA" id="ARBA00022603"/>
    </source>
</evidence>
<dbReference type="InterPro" id="IPR004398">
    <property type="entry name" value="RNA_MeTrfase_RsmD"/>
</dbReference>
<dbReference type="GO" id="GO:0003676">
    <property type="term" value="F:nucleic acid binding"/>
    <property type="evidence" value="ECO:0007669"/>
    <property type="project" value="InterPro"/>
</dbReference>
<keyword evidence="4" id="KW-1185">Reference proteome</keyword>
<sequence length="184" mass="21060">MRVIAGKYGSRPLKTIAGNQTRPTTDKVKEAMFNMLGHYFQGGICLDFYGGSGALAIEAVSRGMDQAVIVEKAYPAQEIIRRNIEMTKEPERFNLLRGHNRKQLSQYMVGKDQSFDLVFLDPPYAKEMIVDDIIWLDQANYLNETCQILCETGIEVSLPQEIGNFKQEKLKKYGQTLVWIFERK</sequence>
<evidence type="ECO:0000256" key="2">
    <source>
        <dbReference type="ARBA" id="ARBA00022679"/>
    </source>
</evidence>
<dbReference type="OrthoDB" id="9803017at2"/>
<dbReference type="InterPro" id="IPR002052">
    <property type="entry name" value="DNA_methylase_N6_adenine_CS"/>
</dbReference>
<evidence type="ECO:0000313" key="3">
    <source>
        <dbReference type="EMBL" id="EFR31521.1"/>
    </source>
</evidence>
<dbReference type="eggNOG" id="COG0742">
    <property type="taxonomic scope" value="Bacteria"/>
</dbReference>
<dbReference type="GO" id="GO:0031167">
    <property type="term" value="P:rRNA methylation"/>
    <property type="evidence" value="ECO:0007669"/>
    <property type="project" value="InterPro"/>
</dbReference>
<dbReference type="NCBIfam" id="TIGR00095">
    <property type="entry name" value="16S rRNA (guanine(966)-N(2))-methyltransferase RsmD"/>
    <property type="match status" value="1"/>
</dbReference>
<evidence type="ECO:0000313" key="4">
    <source>
        <dbReference type="Proteomes" id="UP000005990"/>
    </source>
</evidence>
<comment type="caution">
    <text evidence="3">The sequence shown here is derived from an EMBL/GenBank/DDBJ whole genome shotgun (WGS) entry which is preliminary data.</text>
</comment>
<dbReference type="GO" id="GO:0008168">
    <property type="term" value="F:methyltransferase activity"/>
    <property type="evidence" value="ECO:0007669"/>
    <property type="project" value="UniProtKB-KW"/>
</dbReference>
<organism evidence="3 4">
    <name type="scientific">Eremococcus coleocola ACS-139-V-Col8</name>
    <dbReference type="NCBI Taxonomy" id="908337"/>
    <lineage>
        <taxon>Bacteria</taxon>
        <taxon>Bacillati</taxon>
        <taxon>Bacillota</taxon>
        <taxon>Bacilli</taxon>
        <taxon>Lactobacillales</taxon>
        <taxon>Aerococcaceae</taxon>
        <taxon>Eremococcus</taxon>
    </lineage>
</organism>
<dbReference type="EMBL" id="AENN01000011">
    <property type="protein sequence ID" value="EFR31521.1"/>
    <property type="molecule type" value="Genomic_DNA"/>
</dbReference>
<dbReference type="PIRSF" id="PIRSF004553">
    <property type="entry name" value="CHP00095"/>
    <property type="match status" value="1"/>
</dbReference>
<dbReference type="Pfam" id="PF03602">
    <property type="entry name" value="Cons_hypoth95"/>
    <property type="match status" value="1"/>
</dbReference>
<dbReference type="STRING" id="908337.HMPREF9257_0320"/>
<dbReference type="PROSITE" id="PS00092">
    <property type="entry name" value="N6_MTASE"/>
    <property type="match status" value="1"/>
</dbReference>
<dbReference type="Gene3D" id="3.40.50.150">
    <property type="entry name" value="Vaccinia Virus protein VP39"/>
    <property type="match status" value="1"/>
</dbReference>
<dbReference type="Proteomes" id="UP000005990">
    <property type="component" value="Unassembled WGS sequence"/>
</dbReference>
<dbReference type="SUPFAM" id="SSF53335">
    <property type="entry name" value="S-adenosyl-L-methionine-dependent methyltransferases"/>
    <property type="match status" value="1"/>
</dbReference>
<proteinExistence type="predicted"/>
<keyword evidence="1 3" id="KW-0489">Methyltransferase</keyword>
<protein>
    <submittedName>
        <fullName evidence="3">RNA methyltransferase, RsmD family</fullName>
        <ecNumber evidence="3">2.1.1.-</ecNumber>
    </submittedName>
</protein>
<dbReference type="CDD" id="cd02440">
    <property type="entry name" value="AdoMet_MTases"/>
    <property type="match status" value="1"/>
</dbReference>
<gene>
    <name evidence="3" type="ORF">HMPREF9257_0320</name>
</gene>